<dbReference type="PANTHER" id="PTHR31410">
    <property type="entry name" value="TRANSMEMBRANE PROTEIN 246"/>
    <property type="match status" value="1"/>
</dbReference>
<dbReference type="EMBL" id="JPKZ01001067">
    <property type="protein sequence ID" value="KHN84134.1"/>
    <property type="molecule type" value="Genomic_DNA"/>
</dbReference>
<dbReference type="InterPro" id="IPR029675">
    <property type="entry name" value="PGAP4"/>
</dbReference>
<dbReference type="GO" id="GO:0006506">
    <property type="term" value="P:GPI anchor biosynthetic process"/>
    <property type="evidence" value="ECO:0007669"/>
    <property type="project" value="InterPro"/>
</dbReference>
<feature type="transmembrane region" description="Helical" evidence="1">
    <location>
        <begin position="226"/>
        <end position="246"/>
    </location>
</feature>
<evidence type="ECO:0000313" key="2">
    <source>
        <dbReference type="EMBL" id="KHN84134.1"/>
    </source>
</evidence>
<dbReference type="PANTHER" id="PTHR31410:SF1">
    <property type="entry name" value="POST-GPI ATTACHMENT TO PROTEINS FACTOR 4"/>
    <property type="match status" value="1"/>
</dbReference>
<comment type="caution">
    <text evidence="2">The sequence shown here is derived from an EMBL/GenBank/DDBJ whole genome shotgun (WGS) entry which is preliminary data.</text>
</comment>
<name>A0A0B2VS52_TOXCA</name>
<keyword evidence="1" id="KW-1133">Transmembrane helix</keyword>
<dbReference type="Proteomes" id="UP000031036">
    <property type="component" value="Unassembled WGS sequence"/>
</dbReference>
<proteinExistence type="predicted"/>
<feature type="transmembrane region" description="Helical" evidence="1">
    <location>
        <begin position="12"/>
        <end position="31"/>
    </location>
</feature>
<reference evidence="2 3" key="1">
    <citation type="submission" date="2014-11" db="EMBL/GenBank/DDBJ databases">
        <title>Genetic blueprint of the zoonotic pathogen Toxocara canis.</title>
        <authorList>
            <person name="Zhu X.-Q."/>
            <person name="Korhonen P.K."/>
            <person name="Cai H."/>
            <person name="Young N.D."/>
            <person name="Nejsum P."/>
            <person name="von Samson-Himmelstjerna G."/>
            <person name="Boag P.R."/>
            <person name="Tan P."/>
            <person name="Li Q."/>
            <person name="Min J."/>
            <person name="Yang Y."/>
            <person name="Wang X."/>
            <person name="Fang X."/>
            <person name="Hall R.S."/>
            <person name="Hofmann A."/>
            <person name="Sternberg P.W."/>
            <person name="Jex A.R."/>
            <person name="Gasser R.B."/>
        </authorList>
    </citation>
    <scope>NUCLEOTIDE SEQUENCE [LARGE SCALE GENOMIC DNA]</scope>
    <source>
        <strain evidence="2">PN_DK_2014</strain>
    </source>
</reference>
<keyword evidence="1" id="KW-0472">Membrane</keyword>
<dbReference type="Gene3D" id="3.90.550.10">
    <property type="entry name" value="Spore Coat Polysaccharide Biosynthesis Protein SpsA, Chain A"/>
    <property type="match status" value="1"/>
</dbReference>
<dbReference type="OMA" id="ICNVESE"/>
<dbReference type="GO" id="GO:0000139">
    <property type="term" value="C:Golgi membrane"/>
    <property type="evidence" value="ECO:0007669"/>
    <property type="project" value="InterPro"/>
</dbReference>
<organism evidence="2 3">
    <name type="scientific">Toxocara canis</name>
    <name type="common">Canine roundworm</name>
    <dbReference type="NCBI Taxonomy" id="6265"/>
    <lineage>
        <taxon>Eukaryota</taxon>
        <taxon>Metazoa</taxon>
        <taxon>Ecdysozoa</taxon>
        <taxon>Nematoda</taxon>
        <taxon>Chromadorea</taxon>
        <taxon>Rhabditida</taxon>
        <taxon>Spirurina</taxon>
        <taxon>Ascaridomorpha</taxon>
        <taxon>Ascaridoidea</taxon>
        <taxon>Toxocaridae</taxon>
        <taxon>Toxocara</taxon>
    </lineage>
</organism>
<accession>A0A0B2VS52</accession>
<keyword evidence="3" id="KW-1185">Reference proteome</keyword>
<dbReference type="CDD" id="cd21105">
    <property type="entry name" value="PGAP4-like"/>
    <property type="match status" value="1"/>
</dbReference>
<dbReference type="InterPro" id="IPR029044">
    <property type="entry name" value="Nucleotide-diphossugar_trans"/>
</dbReference>
<evidence type="ECO:0000256" key="1">
    <source>
        <dbReference type="SAM" id="Phobius"/>
    </source>
</evidence>
<gene>
    <name evidence="2" type="primary">Tmem246</name>
    <name evidence="2" type="ORF">Tcan_10367</name>
</gene>
<sequence length="374" mass="42367">MRLSICARGTLLHLCAVTIAIIVLSVIRWAVPSLSGIHKVFPSNVSEHLSVNEFNAWRTEQANGVIARFSNLLLQNSHGTEAESAVNVVIVASGREGYFLTQVVAALLELQNTSTLDAAISICDVSETANDEIDRISQIVPRIKIRSPYLHDYGSYEGRIAKESNDYWLCMNATHNSRYLLLIEDDAVPVPAFGHLLHSIVQRMDSDQKIDFIKLYHPGYLRKLPYYFQVSLTSLLISLLLTVSVWRTVRWLPFMLTFAFFVYHFDVHYTYQLFADLRYALTGSAYVGISESCCTPAVIYRSSSIPNMLDYFTLQTHNNRSAKDDLLDESPFTSRLTDTNFVIHIGYVSVIRGKIVTLDAIRQLQKQSEHVFPF</sequence>
<evidence type="ECO:0000313" key="3">
    <source>
        <dbReference type="Proteomes" id="UP000031036"/>
    </source>
</evidence>
<dbReference type="GO" id="GO:0016757">
    <property type="term" value="F:glycosyltransferase activity"/>
    <property type="evidence" value="ECO:0007669"/>
    <property type="project" value="InterPro"/>
</dbReference>
<dbReference type="STRING" id="6265.A0A0B2VS52"/>
<protein>
    <submittedName>
        <fullName evidence="2">Transmembrane protein</fullName>
    </submittedName>
</protein>
<dbReference type="AlphaFoldDB" id="A0A0B2VS52"/>
<dbReference type="OrthoDB" id="2016523at2759"/>
<keyword evidence="1 2" id="KW-0812">Transmembrane</keyword>